<sequence length="872" mass="99872">MGVRGLTTFIETNAEAYLKPFELHDTPLVIDGDSLCAQLFSRSNQKTTPFGGHYDAYFRLVVDFFDMLRACRIVPYVLLDGGYESRKIVTVRERMKQKVHGIAHLTLESTRHTMPLMLREVFVDAVRAAGVSLMRCAFEADDEVAILARKLDCPVMSYDSDFYIHNVRYIPFVTLTHKIYRKVTDASGDNFEIGIVDRSKVGTRHEVKFLAQCGDEALIRGEGSVTYDYLDCCLYTIENLIGPNERLAREMIPLFAVLLGNDYIERKVLEGFYRSIKSGRSNRKINQQQRRIKVILKWLQNHTLQSAIRTIVNQIRAANRNQIHRQMLTAMRGYNVEECVSFEYFGLREEQPSIDGPLTDAEVERNIVDCLGETEQRESEQHSCSSDAASGEEDLNEETAEEDQDEEASTTNDDDDDDGSDDAPENVEDDENGSDPEKVQEAQEPWRNRYTDHRWPTWFRELYRDVRTPRFVADLYHSQLCINSPQMEDISKPDSNTISYPILHLIFALLSSQHPGPTRTSFRYITRKQRKPGVRYQTFEDVQLPDGLHFIPDDPSRNIAFIKHLFKECGVTEWEDLFDRVQHLPANMSLYFLAIIYWAKNCGDVNVAHVQALIVCVLQLQIVDRCLKNRNRDVDLFHKQHKQLLDDRKGKKPQAGSKPTVSTASTSFSRTIYQQLTSGAPRAELVLAYGALIRHFSVDEKLHRKNTHIDRSTVHTMAEFQSVCFNLYALNSLLGTPFDSLRMHELYNSLFVYNVYETIKSRTDPCEYVRTTLFRDSAGLSEAFTCMVAFVVRYVPELNERKRGGIRQAKTKSSSSTTSQAKAGGKKVGKKKYPPPANDWPEEEQPSDGDEEQAKAKKKKSHKKKDPPPPND</sequence>
<feature type="compositionally biased region" description="Acidic residues" evidence="2">
    <location>
        <begin position="840"/>
        <end position="851"/>
    </location>
</feature>
<proteinExistence type="inferred from homology"/>
<evidence type="ECO:0000256" key="2">
    <source>
        <dbReference type="SAM" id="MobiDB-lite"/>
    </source>
</evidence>
<dbReference type="InterPro" id="IPR026832">
    <property type="entry name" value="Asteroid"/>
</dbReference>
<dbReference type="SUPFAM" id="SSF88723">
    <property type="entry name" value="PIN domain-like"/>
    <property type="match status" value="1"/>
</dbReference>
<comment type="similarity">
    <text evidence="1">Belongs to the asteroid family.</text>
</comment>
<feature type="region of interest" description="Disordered" evidence="2">
    <location>
        <begin position="374"/>
        <end position="445"/>
    </location>
</feature>
<name>A0A2M4BE05_9DIPT</name>
<organism evidence="3">
    <name type="scientific">Anopheles marajoara</name>
    <dbReference type="NCBI Taxonomy" id="58244"/>
    <lineage>
        <taxon>Eukaryota</taxon>
        <taxon>Metazoa</taxon>
        <taxon>Ecdysozoa</taxon>
        <taxon>Arthropoda</taxon>
        <taxon>Hexapoda</taxon>
        <taxon>Insecta</taxon>
        <taxon>Pterygota</taxon>
        <taxon>Neoptera</taxon>
        <taxon>Endopterygota</taxon>
        <taxon>Diptera</taxon>
        <taxon>Nematocera</taxon>
        <taxon>Culicoidea</taxon>
        <taxon>Culicidae</taxon>
        <taxon>Anophelinae</taxon>
        <taxon>Anopheles</taxon>
    </lineage>
</organism>
<accession>A0A2M4BE05</accession>
<feature type="compositionally biased region" description="Acidic residues" evidence="2">
    <location>
        <begin position="390"/>
        <end position="434"/>
    </location>
</feature>
<dbReference type="PANTHER" id="PTHR15665:SF1">
    <property type="entry name" value="PROTEIN ASTEROID HOMOLOG 1"/>
    <property type="match status" value="1"/>
</dbReference>
<dbReference type="EMBL" id="GGFJ01001907">
    <property type="protein sequence ID" value="MBW51048.1"/>
    <property type="molecule type" value="Transcribed_RNA"/>
</dbReference>
<feature type="compositionally biased region" description="Basic residues" evidence="2">
    <location>
        <begin position="856"/>
        <end position="865"/>
    </location>
</feature>
<dbReference type="PANTHER" id="PTHR15665">
    <property type="entry name" value="ASTEROID PROTEIN"/>
    <property type="match status" value="1"/>
</dbReference>
<feature type="region of interest" description="Disordered" evidence="2">
    <location>
        <begin position="803"/>
        <end position="872"/>
    </location>
</feature>
<dbReference type="AlphaFoldDB" id="A0A2M4BE05"/>
<feature type="compositionally biased region" description="Basic residues" evidence="2">
    <location>
        <begin position="824"/>
        <end position="833"/>
    </location>
</feature>
<protein>
    <submittedName>
        <fullName evidence="3">Uncharacterized protein</fullName>
    </submittedName>
</protein>
<evidence type="ECO:0000256" key="1">
    <source>
        <dbReference type="ARBA" id="ARBA00007398"/>
    </source>
</evidence>
<dbReference type="Gene3D" id="3.40.50.1010">
    <property type="entry name" value="5'-nuclease"/>
    <property type="match status" value="1"/>
</dbReference>
<dbReference type="InterPro" id="IPR029060">
    <property type="entry name" value="PIN-like_dom_sf"/>
</dbReference>
<reference evidence="3" key="1">
    <citation type="submission" date="2018-01" db="EMBL/GenBank/DDBJ databases">
        <title>An insight into the sialome of Amazonian anophelines.</title>
        <authorList>
            <person name="Ribeiro J.M."/>
            <person name="Scarpassa V."/>
            <person name="Calvo E."/>
        </authorList>
    </citation>
    <scope>NUCLEOTIDE SEQUENCE</scope>
    <source>
        <tissue evidence="3">Salivary glands</tissue>
    </source>
</reference>
<feature type="compositionally biased region" description="Basic and acidic residues" evidence="2">
    <location>
        <begin position="435"/>
        <end position="445"/>
    </location>
</feature>
<feature type="compositionally biased region" description="Low complexity" evidence="2">
    <location>
        <begin position="811"/>
        <end position="823"/>
    </location>
</feature>
<evidence type="ECO:0000313" key="3">
    <source>
        <dbReference type="EMBL" id="MBW51048.1"/>
    </source>
</evidence>